<keyword evidence="3" id="KW-1185">Reference proteome</keyword>
<proteinExistence type="predicted"/>
<dbReference type="Proteomes" id="UP001159427">
    <property type="component" value="Unassembled WGS sequence"/>
</dbReference>
<feature type="compositionally biased region" description="Polar residues" evidence="1">
    <location>
        <begin position="58"/>
        <end position="67"/>
    </location>
</feature>
<comment type="caution">
    <text evidence="2">The sequence shown here is derived from an EMBL/GenBank/DDBJ whole genome shotgun (WGS) entry which is preliminary data.</text>
</comment>
<evidence type="ECO:0000313" key="2">
    <source>
        <dbReference type="EMBL" id="CAH3027348.1"/>
    </source>
</evidence>
<evidence type="ECO:0000256" key="1">
    <source>
        <dbReference type="SAM" id="MobiDB-lite"/>
    </source>
</evidence>
<feature type="region of interest" description="Disordered" evidence="1">
    <location>
        <begin position="57"/>
        <end position="89"/>
    </location>
</feature>
<gene>
    <name evidence="2" type="ORF">PEVE_00031368</name>
</gene>
<organism evidence="2 3">
    <name type="scientific">Porites evermanni</name>
    <dbReference type="NCBI Taxonomy" id="104178"/>
    <lineage>
        <taxon>Eukaryota</taxon>
        <taxon>Metazoa</taxon>
        <taxon>Cnidaria</taxon>
        <taxon>Anthozoa</taxon>
        <taxon>Hexacorallia</taxon>
        <taxon>Scleractinia</taxon>
        <taxon>Fungiina</taxon>
        <taxon>Poritidae</taxon>
        <taxon>Porites</taxon>
    </lineage>
</organism>
<name>A0ABN8MFU5_9CNID</name>
<sequence>MFVHYLTGLTAFDFISDFEEWIECGYFNEEIKARLKAYSLKHARDLVRAITKKVKNQLPASTSQRSQPALPGIGTGHVPLMLPPIKKDR</sequence>
<evidence type="ECO:0000313" key="3">
    <source>
        <dbReference type="Proteomes" id="UP001159427"/>
    </source>
</evidence>
<protein>
    <submittedName>
        <fullName evidence="2">Uncharacterized protein</fullName>
    </submittedName>
</protein>
<accession>A0ABN8MFU5</accession>
<dbReference type="EMBL" id="CALNXI010000448">
    <property type="protein sequence ID" value="CAH3027348.1"/>
    <property type="molecule type" value="Genomic_DNA"/>
</dbReference>
<reference evidence="2 3" key="1">
    <citation type="submission" date="2022-05" db="EMBL/GenBank/DDBJ databases">
        <authorList>
            <consortium name="Genoscope - CEA"/>
            <person name="William W."/>
        </authorList>
    </citation>
    <scope>NUCLEOTIDE SEQUENCE [LARGE SCALE GENOMIC DNA]</scope>
</reference>